<dbReference type="InterPro" id="IPR015353">
    <property type="entry name" value="Rubisco_LSMT_subst-bd"/>
</dbReference>
<dbReference type="EMBL" id="GL871039">
    <property type="protein sequence ID" value="EGC36043.1"/>
    <property type="molecule type" value="Genomic_DNA"/>
</dbReference>
<dbReference type="GO" id="GO:0042800">
    <property type="term" value="F:histone H3K4 methyltransferase activity"/>
    <property type="evidence" value="ECO:0000318"/>
    <property type="project" value="GO_Central"/>
</dbReference>
<dbReference type="Gene3D" id="3.90.1410.10">
    <property type="entry name" value="set domain protein methyltransferase, domain 1"/>
    <property type="match status" value="1"/>
</dbReference>
<dbReference type="CDD" id="cd19177">
    <property type="entry name" value="SET_SETD4"/>
    <property type="match status" value="1"/>
</dbReference>
<dbReference type="InterPro" id="IPR050600">
    <property type="entry name" value="SETD3_SETD6_MTase"/>
</dbReference>
<dbReference type="AlphaFoldDB" id="F0ZJ42"/>
<dbReference type="GO" id="GO:0045944">
    <property type="term" value="P:positive regulation of transcription by RNA polymerase II"/>
    <property type="evidence" value="ECO:0000318"/>
    <property type="project" value="GO_Central"/>
</dbReference>
<dbReference type="InterPro" id="IPR046341">
    <property type="entry name" value="SET_dom_sf"/>
</dbReference>
<sequence>MIEWGLENGIEWNKSLECFDFKDTGRGVIANNDIKENEILISIPSKYLIHSHSKFSIPSLNIPELNNSDSSNSSSSSDDIYTPFHNCLKKLNSKQRISLILIIEKLIKKHSIWFNYLNELPDDYTITSTYSDEEIESLSYPIYVESSKKLKNEMLNSFKLFCEIFQLYYGTDLDRVVIELNDLQVKLSDILNKELYIWCWGTIQTRTYFYDKNMKKNNSKENNEEKDDCTLVPLADLFNHTSNVETEALFNDELNCYQVKTKTPFSKGSQVFISYGKHSNFTLMNYYGFIIENNDQDSIPLLQSNCIPTEFAVPPTSSDEAKLYEKKIGILNNYGLSIYSDGKFLVMQDEKLPFSWNYLTVLKVLYMTKEEINNQLELNLFHYDEPISKNNENLVLSFLENLTENQLSFFKNTKTKLNSNNISRFEITYLINSNIKTWECCKLWLEQQQKNINQNAKEKSTNLVKTTTPKKSTKKSSKK</sequence>
<dbReference type="Pfam" id="PF09273">
    <property type="entry name" value="Rubis-subs-bind"/>
    <property type="match status" value="1"/>
</dbReference>
<evidence type="ECO:0000313" key="6">
    <source>
        <dbReference type="EMBL" id="EGC36043.1"/>
    </source>
</evidence>
<evidence type="ECO:0000256" key="1">
    <source>
        <dbReference type="ARBA" id="ARBA00022603"/>
    </source>
</evidence>
<keyword evidence="3" id="KW-0949">S-adenosyl-L-methionine</keyword>
<accession>F0ZJ42</accession>
<dbReference type="Proteomes" id="UP000001064">
    <property type="component" value="Unassembled WGS sequence"/>
</dbReference>
<dbReference type="Pfam" id="PF00856">
    <property type="entry name" value="SET"/>
    <property type="match status" value="1"/>
</dbReference>
<name>F0ZJ42_DICPU</name>
<organism evidence="6 7">
    <name type="scientific">Dictyostelium purpureum</name>
    <name type="common">Slime mold</name>
    <dbReference type="NCBI Taxonomy" id="5786"/>
    <lineage>
        <taxon>Eukaryota</taxon>
        <taxon>Amoebozoa</taxon>
        <taxon>Evosea</taxon>
        <taxon>Eumycetozoa</taxon>
        <taxon>Dictyostelia</taxon>
        <taxon>Dictyosteliales</taxon>
        <taxon>Dictyosteliaceae</taxon>
        <taxon>Dictyostelium</taxon>
    </lineage>
</organism>
<dbReference type="InterPro" id="IPR001214">
    <property type="entry name" value="SET_dom"/>
</dbReference>
<feature type="region of interest" description="Disordered" evidence="4">
    <location>
        <begin position="456"/>
        <end position="479"/>
    </location>
</feature>
<dbReference type="RefSeq" id="XP_003287418.1">
    <property type="nucleotide sequence ID" value="XM_003287370.1"/>
</dbReference>
<dbReference type="PANTHER" id="PTHR13271">
    <property type="entry name" value="UNCHARACTERIZED PUTATIVE METHYLTRANSFERASE"/>
    <property type="match status" value="1"/>
</dbReference>
<dbReference type="GO" id="GO:0032259">
    <property type="term" value="P:methylation"/>
    <property type="evidence" value="ECO:0007669"/>
    <property type="project" value="UniProtKB-KW"/>
</dbReference>
<dbReference type="PROSITE" id="PS50280">
    <property type="entry name" value="SET"/>
    <property type="match status" value="1"/>
</dbReference>
<dbReference type="OrthoDB" id="341421at2759"/>
<dbReference type="Gene3D" id="3.90.1420.10">
    <property type="entry name" value="Rubisco LSMT, substrate-binding domain"/>
    <property type="match status" value="1"/>
</dbReference>
<evidence type="ECO:0000256" key="4">
    <source>
        <dbReference type="SAM" id="MobiDB-lite"/>
    </source>
</evidence>
<dbReference type="PANTHER" id="PTHR13271:SF151">
    <property type="entry name" value="SET DOMAIN-CONTAINING PROTEIN 4"/>
    <property type="match status" value="1"/>
</dbReference>
<dbReference type="InterPro" id="IPR036464">
    <property type="entry name" value="Rubisco_LSMT_subst-bd_sf"/>
</dbReference>
<dbReference type="FunCoup" id="F0ZJ42">
    <property type="interactions" value="1"/>
</dbReference>
<dbReference type="VEuPathDB" id="AmoebaDB:DICPUDRAFT_32466"/>
<dbReference type="KEGG" id="dpp:DICPUDRAFT_32466"/>
<keyword evidence="7" id="KW-1185">Reference proteome</keyword>
<keyword evidence="2" id="KW-0808">Transferase</keyword>
<dbReference type="SUPFAM" id="SSF81822">
    <property type="entry name" value="RuBisCo LSMT C-terminal, substrate-binding domain"/>
    <property type="match status" value="1"/>
</dbReference>
<dbReference type="GO" id="GO:0003713">
    <property type="term" value="F:transcription coactivator activity"/>
    <property type="evidence" value="ECO:0000318"/>
    <property type="project" value="GO_Central"/>
</dbReference>
<gene>
    <name evidence="6" type="ORF">DICPUDRAFT_32466</name>
</gene>
<dbReference type="STRING" id="5786.F0ZJ42"/>
<evidence type="ECO:0000259" key="5">
    <source>
        <dbReference type="PROSITE" id="PS50280"/>
    </source>
</evidence>
<evidence type="ECO:0000256" key="2">
    <source>
        <dbReference type="ARBA" id="ARBA00022679"/>
    </source>
</evidence>
<dbReference type="FunFam" id="3.90.1420.10:FF:000044">
    <property type="entry name" value="Uncharacterized protein"/>
    <property type="match status" value="1"/>
</dbReference>
<dbReference type="GO" id="GO:0046975">
    <property type="term" value="F:histone H3K36 methyltransferase activity"/>
    <property type="evidence" value="ECO:0000318"/>
    <property type="project" value="GO_Central"/>
</dbReference>
<evidence type="ECO:0000256" key="3">
    <source>
        <dbReference type="ARBA" id="ARBA00022691"/>
    </source>
</evidence>
<dbReference type="SUPFAM" id="SSF82199">
    <property type="entry name" value="SET domain"/>
    <property type="match status" value="1"/>
</dbReference>
<dbReference type="InterPro" id="IPR044429">
    <property type="entry name" value="SETD4_SET"/>
</dbReference>
<dbReference type="eggNOG" id="KOG1337">
    <property type="taxonomic scope" value="Eukaryota"/>
</dbReference>
<dbReference type="OMA" id="WCWGTIQ"/>
<dbReference type="InParanoid" id="F0ZJ42"/>
<reference evidence="7" key="1">
    <citation type="journal article" date="2011" name="Genome Biol.">
        <title>Comparative genomics of the social amoebae Dictyostelium discoideum and Dictyostelium purpureum.</title>
        <authorList>
            <consortium name="US DOE Joint Genome Institute (JGI-PGF)"/>
            <person name="Sucgang R."/>
            <person name="Kuo A."/>
            <person name="Tian X."/>
            <person name="Salerno W."/>
            <person name="Parikh A."/>
            <person name="Feasley C.L."/>
            <person name="Dalin E."/>
            <person name="Tu H."/>
            <person name="Huang E."/>
            <person name="Barry K."/>
            <person name="Lindquist E."/>
            <person name="Shapiro H."/>
            <person name="Bruce D."/>
            <person name="Schmutz J."/>
            <person name="Salamov A."/>
            <person name="Fey P."/>
            <person name="Gaudet P."/>
            <person name="Anjard C."/>
            <person name="Babu M.M."/>
            <person name="Basu S."/>
            <person name="Bushmanova Y."/>
            <person name="van der Wel H."/>
            <person name="Katoh-Kurasawa M."/>
            <person name="Dinh C."/>
            <person name="Coutinho P.M."/>
            <person name="Saito T."/>
            <person name="Elias M."/>
            <person name="Schaap P."/>
            <person name="Kay R.R."/>
            <person name="Henrissat B."/>
            <person name="Eichinger L."/>
            <person name="Rivero F."/>
            <person name="Putnam N.H."/>
            <person name="West C.M."/>
            <person name="Loomis W.F."/>
            <person name="Chisholm R.L."/>
            <person name="Shaulsky G."/>
            <person name="Strassmann J.E."/>
            <person name="Queller D.C."/>
            <person name="Kuspa A."/>
            <person name="Grigoriev I.V."/>
        </authorList>
    </citation>
    <scope>NUCLEOTIDE SEQUENCE [LARGE SCALE GENOMIC DNA]</scope>
    <source>
        <strain evidence="7">QSDP1</strain>
    </source>
</reference>
<keyword evidence="1" id="KW-0489">Methyltransferase</keyword>
<protein>
    <recommendedName>
        <fullName evidence="5">SET domain-containing protein</fullName>
    </recommendedName>
</protein>
<proteinExistence type="predicted"/>
<evidence type="ECO:0000313" key="7">
    <source>
        <dbReference type="Proteomes" id="UP000001064"/>
    </source>
</evidence>
<dbReference type="GeneID" id="10500324"/>
<feature type="domain" description="SET" evidence="5">
    <location>
        <begin position="14"/>
        <end position="276"/>
    </location>
</feature>